<proteinExistence type="predicted"/>
<feature type="region of interest" description="Disordered" evidence="1">
    <location>
        <begin position="78"/>
        <end position="100"/>
    </location>
</feature>
<name>A0AAV1QDU0_SCOSC</name>
<protein>
    <submittedName>
        <fullName evidence="2">Uncharacterized protein</fullName>
    </submittedName>
</protein>
<keyword evidence="3" id="KW-1185">Reference proteome</keyword>
<comment type="caution">
    <text evidence="2">The sequence shown here is derived from an EMBL/GenBank/DDBJ whole genome shotgun (WGS) entry which is preliminary data.</text>
</comment>
<dbReference type="Proteomes" id="UP001314229">
    <property type="component" value="Unassembled WGS sequence"/>
</dbReference>
<dbReference type="AlphaFoldDB" id="A0AAV1QDU0"/>
<sequence>MWHFGSKPQRETKEMPEGYSYTSLKKTQEQLILQVCGGERSDLLLQLHSGREGGAAAAGEVCTTDHSMQFTTHLRHLHQQMHGRGSLHHERHHPPCTWAV</sequence>
<evidence type="ECO:0000256" key="1">
    <source>
        <dbReference type="SAM" id="MobiDB-lite"/>
    </source>
</evidence>
<gene>
    <name evidence="2" type="ORF">FSCOSCO3_A015962</name>
</gene>
<dbReference type="EMBL" id="CAWUFR010000873">
    <property type="protein sequence ID" value="CAK6981699.1"/>
    <property type="molecule type" value="Genomic_DNA"/>
</dbReference>
<evidence type="ECO:0000313" key="2">
    <source>
        <dbReference type="EMBL" id="CAK6981699.1"/>
    </source>
</evidence>
<feature type="compositionally biased region" description="Basic residues" evidence="1">
    <location>
        <begin position="78"/>
        <end position="94"/>
    </location>
</feature>
<reference evidence="2 3" key="1">
    <citation type="submission" date="2024-01" db="EMBL/GenBank/DDBJ databases">
        <authorList>
            <person name="Alioto T."/>
            <person name="Alioto T."/>
            <person name="Gomez Garrido J."/>
        </authorList>
    </citation>
    <scope>NUCLEOTIDE SEQUENCE [LARGE SCALE GENOMIC DNA]</scope>
</reference>
<organism evidence="2 3">
    <name type="scientific">Scomber scombrus</name>
    <name type="common">Atlantic mackerel</name>
    <name type="synonym">Scomber vernalis</name>
    <dbReference type="NCBI Taxonomy" id="13677"/>
    <lineage>
        <taxon>Eukaryota</taxon>
        <taxon>Metazoa</taxon>
        <taxon>Chordata</taxon>
        <taxon>Craniata</taxon>
        <taxon>Vertebrata</taxon>
        <taxon>Euteleostomi</taxon>
        <taxon>Actinopterygii</taxon>
        <taxon>Neopterygii</taxon>
        <taxon>Teleostei</taxon>
        <taxon>Neoteleostei</taxon>
        <taxon>Acanthomorphata</taxon>
        <taxon>Pelagiaria</taxon>
        <taxon>Scombriformes</taxon>
        <taxon>Scombridae</taxon>
        <taxon>Scomber</taxon>
    </lineage>
</organism>
<evidence type="ECO:0000313" key="3">
    <source>
        <dbReference type="Proteomes" id="UP001314229"/>
    </source>
</evidence>
<accession>A0AAV1QDU0</accession>